<dbReference type="Gene3D" id="2.60.120.700">
    <property type="entry name" value="Peptidase G1"/>
    <property type="match status" value="1"/>
</dbReference>
<dbReference type="PANTHER" id="PTHR37536:SF1">
    <property type="entry name" value="ASPERGILLOPEPSIN, PUTAITVE (AFU_ORTHOLOGUE AFUA_7G01200)"/>
    <property type="match status" value="1"/>
</dbReference>
<dbReference type="OrthoDB" id="2630173at2"/>
<keyword evidence="1" id="KW-0732">Signal</keyword>
<dbReference type="HOGENOM" id="CLU_563418_0_0_9"/>
<dbReference type="InterPro" id="IPR038656">
    <property type="entry name" value="Peptidase_G1_sf"/>
</dbReference>
<dbReference type="GO" id="GO:0006508">
    <property type="term" value="P:proteolysis"/>
    <property type="evidence" value="ECO:0007669"/>
    <property type="project" value="InterPro"/>
</dbReference>
<dbReference type="STRING" id="1048834.TC41_2475"/>
<sequence length="484" mass="53333">MDVRKISLCGFLAIFAAIPMAEPTVASAATHSKVSTISTQALTASSVQTLPDGGQEYIYYINGVKNVFPVPPKGFNPLTATDAQLREYGFPPRPSDPQNLQQWEQEMSHWKRMLPPKVVMTNISHRLIPYNISHRLVPYKGITENTSDAEPTVASAATHSKVSTISTQALTASSVQTLPDGGQEYIYYINGVKNVFPVPPKGFNPLTATDAQLREYGFPPRPSDPQNLQQWEQEMSHWKRMLPPKVVMTNISHRLIPYTGTAENISEGVFAASNWSGYYNYSSYNEWVAVQGSYTQPTMGPTTCSPAYESAWAGLGGINSGGLIQAGTELNYNSPYAWYEYLGKDGSGVNEILLPNVTVNPGDNIYVYVSYESSTGQTDFYVADNTTGTSQSVLVNLNSNYYDGTTAEWIDERPKVNGSLSALANYQQNPWTNAQTYSIYGYWNPIGALANNQIYMYDGSGNVMSASSSLTTSSSFTDYWHRCD</sequence>
<gene>
    <name evidence="2" type="ordered locus">TC41_2475</name>
</gene>
<dbReference type="InterPro" id="IPR000250">
    <property type="entry name" value="Peptidase_G1"/>
</dbReference>
<dbReference type="Pfam" id="PF01828">
    <property type="entry name" value="Peptidase_A4"/>
    <property type="match status" value="1"/>
</dbReference>
<reference evidence="3" key="2">
    <citation type="submission" date="2011-06" db="EMBL/GenBank/DDBJ databases">
        <title>The complete genome sequence of Alicyclobacillus acidocaldarius sp. Tc-4-1.</title>
        <authorList>
            <person name="Chen Y."/>
            <person name="He Y."/>
            <person name="Dong Z."/>
            <person name="Hu S."/>
        </authorList>
    </citation>
    <scope>NUCLEOTIDE SEQUENCE [LARGE SCALE GENOMIC DNA]</scope>
    <source>
        <strain evidence="3">Tc-4-1</strain>
    </source>
</reference>
<dbReference type="CDD" id="cd13426">
    <property type="entry name" value="Peptidase_G1"/>
    <property type="match status" value="1"/>
</dbReference>
<dbReference type="PATRIC" id="fig|1048834.4.peg.2337"/>
<dbReference type="PANTHER" id="PTHR37536">
    <property type="entry name" value="PUTATIVE (AFU_ORTHOLOGUE AFUA_3G02970)-RELATED"/>
    <property type="match status" value="1"/>
</dbReference>
<evidence type="ECO:0000313" key="3">
    <source>
        <dbReference type="Proteomes" id="UP000000292"/>
    </source>
</evidence>
<dbReference type="SUPFAM" id="SSF49899">
    <property type="entry name" value="Concanavalin A-like lectins/glucanases"/>
    <property type="match status" value="1"/>
</dbReference>
<evidence type="ECO:0000256" key="1">
    <source>
        <dbReference type="SAM" id="SignalP"/>
    </source>
</evidence>
<dbReference type="AlphaFoldDB" id="F8IH20"/>
<proteinExistence type="predicted"/>
<dbReference type="EMBL" id="CP002902">
    <property type="protein sequence ID" value="AEJ44374.1"/>
    <property type="molecule type" value="Genomic_DNA"/>
</dbReference>
<accession>F8IH20</accession>
<dbReference type="RefSeq" id="WP_014465207.1">
    <property type="nucleotide sequence ID" value="NC_017167.1"/>
</dbReference>
<name>F8IH20_ALIAT</name>
<organism evidence="2 3">
    <name type="scientific">Alicyclobacillus acidocaldarius (strain Tc-4-1)</name>
    <name type="common">Bacillus acidocaldarius</name>
    <dbReference type="NCBI Taxonomy" id="1048834"/>
    <lineage>
        <taxon>Bacteria</taxon>
        <taxon>Bacillati</taxon>
        <taxon>Bacillota</taxon>
        <taxon>Bacilli</taxon>
        <taxon>Bacillales</taxon>
        <taxon>Alicyclobacillaceae</taxon>
        <taxon>Alicyclobacillus</taxon>
    </lineage>
</organism>
<dbReference type="Proteomes" id="UP000000292">
    <property type="component" value="Chromosome"/>
</dbReference>
<protein>
    <submittedName>
        <fullName evidence="2">Uncharacterized protein</fullName>
    </submittedName>
</protein>
<dbReference type="InterPro" id="IPR013320">
    <property type="entry name" value="ConA-like_dom_sf"/>
</dbReference>
<feature type="chain" id="PRO_5003372766" evidence="1">
    <location>
        <begin position="29"/>
        <end position="484"/>
    </location>
</feature>
<reference evidence="2 3" key="1">
    <citation type="journal article" date="2011" name="J. Bacteriol.">
        <title>Complete Genome Sequence of Alicyclobacillus acidocaldarius Strain Tc-4-1.</title>
        <authorList>
            <person name="Chen Y."/>
            <person name="He Y."/>
            <person name="Zhang B."/>
            <person name="Yang J."/>
            <person name="Li W."/>
            <person name="Dong Z."/>
            <person name="Hu S."/>
        </authorList>
    </citation>
    <scope>NUCLEOTIDE SEQUENCE [LARGE SCALE GENOMIC DNA]</scope>
    <source>
        <strain evidence="2 3">Tc-4-1</strain>
    </source>
</reference>
<feature type="signal peptide" evidence="1">
    <location>
        <begin position="1"/>
        <end position="28"/>
    </location>
</feature>
<dbReference type="GO" id="GO:0070007">
    <property type="term" value="F:glutamic-type endopeptidase activity"/>
    <property type="evidence" value="ECO:0007669"/>
    <property type="project" value="InterPro"/>
</dbReference>
<evidence type="ECO:0000313" key="2">
    <source>
        <dbReference type="EMBL" id="AEJ44374.1"/>
    </source>
</evidence>
<dbReference type="KEGG" id="aad:TC41_2475"/>